<comment type="caution">
    <text evidence="2">The sequence shown here is derived from an EMBL/GenBank/DDBJ whole genome shotgun (WGS) entry which is preliminary data.</text>
</comment>
<protein>
    <submittedName>
        <fullName evidence="2">Uncharacterized protein</fullName>
    </submittedName>
</protein>
<reference evidence="2 3" key="2">
    <citation type="submission" date="2018-06" db="EMBL/GenBank/DDBJ databases">
        <title>Metagenomic assembly of (sub)arctic Cyanobacteria and their associated microbiome from non-axenic cultures.</title>
        <authorList>
            <person name="Baurain D."/>
        </authorList>
    </citation>
    <scope>NUCLEOTIDE SEQUENCE [LARGE SCALE GENOMIC DNA]</scope>
    <source>
        <strain evidence="2">ULC027bin1</strain>
    </source>
</reference>
<dbReference type="AlphaFoldDB" id="A0A2W4YFZ8"/>
<evidence type="ECO:0000313" key="3">
    <source>
        <dbReference type="Proteomes" id="UP000249794"/>
    </source>
</evidence>
<dbReference type="InterPro" id="IPR011990">
    <property type="entry name" value="TPR-like_helical_dom_sf"/>
</dbReference>
<organism evidence="2 3">
    <name type="scientific">Phormidesmis priestleyi</name>
    <dbReference type="NCBI Taxonomy" id="268141"/>
    <lineage>
        <taxon>Bacteria</taxon>
        <taxon>Bacillati</taxon>
        <taxon>Cyanobacteriota</taxon>
        <taxon>Cyanophyceae</taxon>
        <taxon>Leptolyngbyales</taxon>
        <taxon>Leptolyngbyaceae</taxon>
        <taxon>Phormidesmis</taxon>
    </lineage>
</organism>
<dbReference type="EMBL" id="QBMP01000354">
    <property type="protein sequence ID" value="PZO45515.1"/>
    <property type="molecule type" value="Genomic_DNA"/>
</dbReference>
<evidence type="ECO:0000256" key="1">
    <source>
        <dbReference type="SAM" id="MobiDB-lite"/>
    </source>
</evidence>
<proteinExistence type="predicted"/>
<feature type="compositionally biased region" description="Pro residues" evidence="1">
    <location>
        <begin position="97"/>
        <end position="106"/>
    </location>
</feature>
<sequence length="147" mass="15800">MTSDASNQENAYLKIKQLIQQSDAAAKNHQLEEAIAPVQTALELYRENSSAEGQVYALNKLADLHQKISKTQYERAIQLLMAKSRPEGTADPGGPIIDPPPLPPRLPLDATFTSAKSRKSGKIPESQDPGKGIPGTPPPAIVLPPKS</sequence>
<name>A0A2W4YFZ8_9CYAN</name>
<dbReference type="Proteomes" id="UP000249794">
    <property type="component" value="Unassembled WGS sequence"/>
</dbReference>
<evidence type="ECO:0000313" key="2">
    <source>
        <dbReference type="EMBL" id="PZO45515.1"/>
    </source>
</evidence>
<reference evidence="3" key="1">
    <citation type="submission" date="2018-04" db="EMBL/GenBank/DDBJ databases">
        <authorList>
            <person name="Cornet L."/>
        </authorList>
    </citation>
    <scope>NUCLEOTIDE SEQUENCE [LARGE SCALE GENOMIC DNA]</scope>
</reference>
<dbReference type="SUPFAM" id="SSF48452">
    <property type="entry name" value="TPR-like"/>
    <property type="match status" value="1"/>
</dbReference>
<feature type="compositionally biased region" description="Pro residues" evidence="1">
    <location>
        <begin position="135"/>
        <end position="147"/>
    </location>
</feature>
<feature type="region of interest" description="Disordered" evidence="1">
    <location>
        <begin position="84"/>
        <end position="147"/>
    </location>
</feature>
<accession>A0A2W4YFZ8</accession>
<gene>
    <name evidence="2" type="ORF">DCF15_21475</name>
</gene>